<dbReference type="InterPro" id="IPR036388">
    <property type="entry name" value="WH-like_DNA-bd_sf"/>
</dbReference>
<reference evidence="1" key="1">
    <citation type="journal article" date="2014" name="Front. Microbiol.">
        <title>High frequency of phylogenetically diverse reductive dehalogenase-homologous genes in deep subseafloor sedimentary metagenomes.</title>
        <authorList>
            <person name="Kawai M."/>
            <person name="Futagami T."/>
            <person name="Toyoda A."/>
            <person name="Takaki Y."/>
            <person name="Nishi S."/>
            <person name="Hori S."/>
            <person name="Arai W."/>
            <person name="Tsubouchi T."/>
            <person name="Morono Y."/>
            <person name="Uchiyama I."/>
            <person name="Ito T."/>
            <person name="Fujiyama A."/>
            <person name="Inagaki F."/>
            <person name="Takami H."/>
        </authorList>
    </citation>
    <scope>NUCLEOTIDE SEQUENCE</scope>
    <source>
        <strain evidence="1">Expedition CK06-06</strain>
    </source>
</reference>
<feature type="non-terminal residue" evidence="1">
    <location>
        <position position="1"/>
    </location>
</feature>
<dbReference type="SUPFAM" id="SSF46785">
    <property type="entry name" value="Winged helix' DNA-binding domain"/>
    <property type="match status" value="1"/>
</dbReference>
<accession>X0ZAS1</accession>
<dbReference type="AlphaFoldDB" id="X0ZAS1"/>
<proteinExistence type="predicted"/>
<dbReference type="EMBL" id="BARS01052763">
    <property type="protein sequence ID" value="GAG45471.1"/>
    <property type="molecule type" value="Genomic_DNA"/>
</dbReference>
<evidence type="ECO:0000313" key="1">
    <source>
        <dbReference type="EMBL" id="GAG45471.1"/>
    </source>
</evidence>
<name>X0ZAS1_9ZZZZ</name>
<comment type="caution">
    <text evidence="1">The sequence shown here is derived from an EMBL/GenBank/DDBJ whole genome shotgun (WGS) entry which is preliminary data.</text>
</comment>
<sequence length="80" mass="9673">GYNIWQSLKGKFYIYLNDCDVRNVYHHLKELREMEFLEKLEPDESAEDTRSLYLITEKGRGMQIKYEPYLKILQRKALSL</sequence>
<organism evidence="1">
    <name type="scientific">marine sediment metagenome</name>
    <dbReference type="NCBI Taxonomy" id="412755"/>
    <lineage>
        <taxon>unclassified sequences</taxon>
        <taxon>metagenomes</taxon>
        <taxon>ecological metagenomes</taxon>
    </lineage>
</organism>
<gene>
    <name evidence="1" type="ORF">S01H1_78400</name>
</gene>
<protein>
    <submittedName>
        <fullName evidence="1">Uncharacterized protein</fullName>
    </submittedName>
</protein>
<dbReference type="Gene3D" id="1.10.10.10">
    <property type="entry name" value="Winged helix-like DNA-binding domain superfamily/Winged helix DNA-binding domain"/>
    <property type="match status" value="1"/>
</dbReference>
<dbReference type="InterPro" id="IPR036390">
    <property type="entry name" value="WH_DNA-bd_sf"/>
</dbReference>